<evidence type="ECO:0000256" key="1">
    <source>
        <dbReference type="ARBA" id="ARBA00004651"/>
    </source>
</evidence>
<organism evidence="9 10">
    <name type="scientific">Metabacillus fastidiosus</name>
    <dbReference type="NCBI Taxonomy" id="1458"/>
    <lineage>
        <taxon>Bacteria</taxon>
        <taxon>Bacillati</taxon>
        <taxon>Bacillota</taxon>
        <taxon>Bacilli</taxon>
        <taxon>Bacillales</taxon>
        <taxon>Bacillaceae</taxon>
        <taxon>Metabacillus</taxon>
    </lineage>
</organism>
<evidence type="ECO:0000256" key="4">
    <source>
        <dbReference type="ARBA" id="ARBA00022692"/>
    </source>
</evidence>
<evidence type="ECO:0000256" key="5">
    <source>
        <dbReference type="ARBA" id="ARBA00022989"/>
    </source>
</evidence>
<keyword evidence="3" id="KW-1003">Cell membrane</keyword>
<protein>
    <submittedName>
        <fullName evidence="9">Multidrug efflux SMR transporter</fullName>
    </submittedName>
</protein>
<reference evidence="9 10" key="1">
    <citation type="submission" date="2023-03" db="EMBL/GenBank/DDBJ databases">
        <title>Bacillus Genome Sequencing.</title>
        <authorList>
            <person name="Dunlap C."/>
        </authorList>
    </citation>
    <scope>NUCLEOTIDE SEQUENCE [LARGE SCALE GENOMIC DNA]</scope>
    <source>
        <strain evidence="9 10">NRS-1717</strain>
    </source>
</reference>
<evidence type="ECO:0000313" key="10">
    <source>
        <dbReference type="Proteomes" id="UP001342826"/>
    </source>
</evidence>
<keyword evidence="4 7" id="KW-0812">Transmembrane</keyword>
<dbReference type="PANTHER" id="PTHR30561:SF0">
    <property type="entry name" value="GUANIDINIUM EXPORTER"/>
    <property type="match status" value="1"/>
</dbReference>
<dbReference type="RefSeq" id="WP_328014593.1">
    <property type="nucleotide sequence ID" value="NZ_JARTFS010000001.1"/>
</dbReference>
<feature type="transmembrane region" description="Helical" evidence="8">
    <location>
        <begin position="32"/>
        <end position="50"/>
    </location>
</feature>
<evidence type="ECO:0000256" key="7">
    <source>
        <dbReference type="RuleBase" id="RU003942"/>
    </source>
</evidence>
<keyword evidence="10" id="KW-1185">Reference proteome</keyword>
<comment type="subcellular location">
    <subcellularLocation>
        <location evidence="1 7">Cell membrane</location>
        <topology evidence="1 7">Multi-pass membrane protein</topology>
    </subcellularLocation>
</comment>
<evidence type="ECO:0000256" key="2">
    <source>
        <dbReference type="ARBA" id="ARBA00022448"/>
    </source>
</evidence>
<dbReference type="PANTHER" id="PTHR30561">
    <property type="entry name" value="SMR FAMILY PROTON-DEPENDENT DRUG EFFLUX TRANSPORTER SUGE"/>
    <property type="match status" value="1"/>
</dbReference>
<evidence type="ECO:0000313" key="9">
    <source>
        <dbReference type="EMBL" id="MED4399877.1"/>
    </source>
</evidence>
<dbReference type="InterPro" id="IPR037185">
    <property type="entry name" value="EmrE-like"/>
</dbReference>
<evidence type="ECO:0000256" key="3">
    <source>
        <dbReference type="ARBA" id="ARBA00022475"/>
    </source>
</evidence>
<keyword evidence="5 8" id="KW-1133">Transmembrane helix</keyword>
<sequence length="104" mass="11186">MGWLFVFLAASSEMIGVVGLERYSKEKTLKNGMLLLAGFGISFALLYASFHYLQVAVAYAIWTGIGTAGAVLISMFFFGESKNKSRIISVLLIIIGVTGLKAVS</sequence>
<feature type="transmembrane region" description="Helical" evidence="8">
    <location>
        <begin position="85"/>
        <end position="103"/>
    </location>
</feature>
<keyword evidence="6 8" id="KW-0472">Membrane</keyword>
<accession>A0ABU6NRV7</accession>
<evidence type="ECO:0000256" key="8">
    <source>
        <dbReference type="SAM" id="Phobius"/>
    </source>
</evidence>
<name>A0ABU6NRV7_9BACI</name>
<dbReference type="EMBL" id="JARTFS010000001">
    <property type="protein sequence ID" value="MED4399877.1"/>
    <property type="molecule type" value="Genomic_DNA"/>
</dbReference>
<dbReference type="Gene3D" id="1.10.3730.20">
    <property type="match status" value="1"/>
</dbReference>
<dbReference type="Proteomes" id="UP001342826">
    <property type="component" value="Unassembled WGS sequence"/>
</dbReference>
<dbReference type="SUPFAM" id="SSF103481">
    <property type="entry name" value="Multidrug resistance efflux transporter EmrE"/>
    <property type="match status" value="1"/>
</dbReference>
<proteinExistence type="inferred from homology"/>
<dbReference type="InterPro" id="IPR000390">
    <property type="entry name" value="Small_drug/metabolite_transptr"/>
</dbReference>
<dbReference type="InterPro" id="IPR045324">
    <property type="entry name" value="Small_multidrug_res"/>
</dbReference>
<comment type="caution">
    <text evidence="9">The sequence shown here is derived from an EMBL/GenBank/DDBJ whole genome shotgun (WGS) entry which is preliminary data.</text>
</comment>
<comment type="similarity">
    <text evidence="7">Belongs to the drug/metabolite transporter (DMT) superfamily. Small multidrug resistance (SMR) (TC 2.A.7.1) family.</text>
</comment>
<gene>
    <name evidence="9" type="ORF">P9271_00690</name>
</gene>
<dbReference type="Pfam" id="PF00893">
    <property type="entry name" value="Multi_Drug_Res"/>
    <property type="match status" value="1"/>
</dbReference>
<evidence type="ECO:0000256" key="6">
    <source>
        <dbReference type="ARBA" id="ARBA00023136"/>
    </source>
</evidence>
<feature type="transmembrane region" description="Helical" evidence="8">
    <location>
        <begin position="56"/>
        <end position="78"/>
    </location>
</feature>
<keyword evidence="2" id="KW-0813">Transport</keyword>